<gene>
    <name evidence="1" type="ordered locus">Sgly_1669</name>
</gene>
<dbReference type="EMBL" id="CP002547">
    <property type="protein sequence ID" value="ADY55967.1"/>
    <property type="molecule type" value="Genomic_DNA"/>
</dbReference>
<dbReference type="HOGENOM" id="CLU_3123590_0_0_9"/>
<dbReference type="Proteomes" id="UP000007488">
    <property type="component" value="Chromosome"/>
</dbReference>
<evidence type="ECO:0000313" key="1">
    <source>
        <dbReference type="EMBL" id="ADY55967.1"/>
    </source>
</evidence>
<organism evidence="1 2">
    <name type="scientific">Syntrophobotulus glycolicus (strain DSM 8271 / FlGlyR)</name>
    <dbReference type="NCBI Taxonomy" id="645991"/>
    <lineage>
        <taxon>Bacteria</taxon>
        <taxon>Bacillati</taxon>
        <taxon>Bacillota</taxon>
        <taxon>Clostridia</taxon>
        <taxon>Eubacteriales</taxon>
        <taxon>Desulfitobacteriaceae</taxon>
        <taxon>Syntrophobotulus</taxon>
    </lineage>
</organism>
<proteinExistence type="predicted"/>
<name>F0SYD2_SYNGF</name>
<evidence type="ECO:0000313" key="2">
    <source>
        <dbReference type="Proteomes" id="UP000007488"/>
    </source>
</evidence>
<reference evidence="2" key="2">
    <citation type="submission" date="2011-02" db="EMBL/GenBank/DDBJ databases">
        <title>The complete genome of Syntrophobotulus glycolicus DSM 8271.</title>
        <authorList>
            <person name="Lucas S."/>
            <person name="Copeland A."/>
            <person name="Lapidus A."/>
            <person name="Bruce D."/>
            <person name="Goodwin L."/>
            <person name="Pitluck S."/>
            <person name="Kyrpides N."/>
            <person name="Mavromatis K."/>
            <person name="Pagani I."/>
            <person name="Ivanova N."/>
            <person name="Mikhailova N."/>
            <person name="Chertkov O."/>
            <person name="Held B."/>
            <person name="Detter J.C."/>
            <person name="Tapia R."/>
            <person name="Han C."/>
            <person name="Land M."/>
            <person name="Hauser L."/>
            <person name="Markowitz V."/>
            <person name="Cheng J.-F."/>
            <person name="Hugenholtz P."/>
            <person name="Woyke T."/>
            <person name="Wu D."/>
            <person name="Spring S."/>
            <person name="Schroeder M."/>
            <person name="Brambilla E."/>
            <person name="Klenk H.-P."/>
            <person name="Eisen J.A."/>
        </authorList>
    </citation>
    <scope>NUCLEOTIDE SEQUENCE [LARGE SCALE GENOMIC DNA]</scope>
    <source>
        <strain evidence="2">DSM 8271 / FlGlyR</strain>
    </source>
</reference>
<dbReference type="KEGG" id="sgy:Sgly_1669"/>
<sequence length="50" mass="5862">MSSNGLEFMKRDCAETESFNTVLIFRANMINESNKINQDNCYLIRKEITK</sequence>
<protein>
    <submittedName>
        <fullName evidence="1">Uncharacterized protein</fullName>
    </submittedName>
</protein>
<dbReference type="AlphaFoldDB" id="F0SYD2"/>
<accession>F0SYD2</accession>
<dbReference type="STRING" id="645991.Sgly_1669"/>
<keyword evidence="2" id="KW-1185">Reference proteome</keyword>
<reference evidence="1 2" key="1">
    <citation type="journal article" date="2011" name="Stand. Genomic Sci.">
        <title>Complete genome sequence of Syntrophobotulus glycolicus type strain (FlGlyR).</title>
        <authorList>
            <person name="Han C."/>
            <person name="Mwirichia R."/>
            <person name="Chertkov O."/>
            <person name="Held B."/>
            <person name="Lapidus A."/>
            <person name="Nolan M."/>
            <person name="Lucas S."/>
            <person name="Hammon N."/>
            <person name="Deshpande S."/>
            <person name="Cheng J.F."/>
            <person name="Tapia R."/>
            <person name="Goodwin L."/>
            <person name="Pitluck S."/>
            <person name="Huntemann M."/>
            <person name="Liolios K."/>
            <person name="Ivanova N."/>
            <person name="Pagani I."/>
            <person name="Mavromatis K."/>
            <person name="Ovchinikova G."/>
            <person name="Pati A."/>
            <person name="Chen A."/>
            <person name="Palaniappan K."/>
            <person name="Land M."/>
            <person name="Hauser L."/>
            <person name="Brambilla E.M."/>
            <person name="Rohde M."/>
            <person name="Spring S."/>
            <person name="Sikorski J."/>
            <person name="Goker M."/>
            <person name="Woyke T."/>
            <person name="Bristow J."/>
            <person name="Eisen J.A."/>
            <person name="Markowitz V."/>
            <person name="Hugenholtz P."/>
            <person name="Kyrpides N.C."/>
            <person name="Klenk H.P."/>
            <person name="Detter J.C."/>
        </authorList>
    </citation>
    <scope>NUCLEOTIDE SEQUENCE [LARGE SCALE GENOMIC DNA]</scope>
    <source>
        <strain evidence="2">DSM 8271 / FlGlyR</strain>
    </source>
</reference>